<evidence type="ECO:0000259" key="1">
    <source>
        <dbReference type="Pfam" id="PF12957"/>
    </source>
</evidence>
<organism evidence="2 3">
    <name type="scientific">Actinomadura violacea</name>
    <dbReference type="NCBI Taxonomy" id="2819934"/>
    <lineage>
        <taxon>Bacteria</taxon>
        <taxon>Bacillati</taxon>
        <taxon>Actinomycetota</taxon>
        <taxon>Actinomycetes</taxon>
        <taxon>Streptosporangiales</taxon>
        <taxon>Thermomonosporaceae</taxon>
        <taxon>Actinomadura</taxon>
    </lineage>
</organism>
<accession>A0ABS3RTM7</accession>
<proteinExistence type="predicted"/>
<comment type="caution">
    <text evidence="2">The sequence shown here is derived from an EMBL/GenBank/DDBJ whole genome shotgun (WGS) entry which is preliminary data.</text>
</comment>
<evidence type="ECO:0000313" key="3">
    <source>
        <dbReference type="Proteomes" id="UP000680206"/>
    </source>
</evidence>
<reference evidence="2 3" key="1">
    <citation type="submission" date="2021-03" db="EMBL/GenBank/DDBJ databases">
        <title>Actinomadura violae sp. nov., isolated from lichen in Thailand.</title>
        <authorList>
            <person name="Kanchanasin P."/>
            <person name="Saeng-In P."/>
            <person name="Phongsopitanun W."/>
            <person name="Yuki M."/>
            <person name="Kudo T."/>
            <person name="Ohkuma M."/>
            <person name="Tanasupawat S."/>
        </authorList>
    </citation>
    <scope>NUCLEOTIDE SEQUENCE [LARGE SCALE GENOMIC DNA]</scope>
    <source>
        <strain evidence="2 3">LCR2-06</strain>
    </source>
</reference>
<gene>
    <name evidence="2" type="ORF">J4709_19875</name>
</gene>
<dbReference type="Pfam" id="PF12957">
    <property type="entry name" value="DUF3846"/>
    <property type="match status" value="1"/>
</dbReference>
<protein>
    <submittedName>
        <fullName evidence="2">DUF3846 domain-containing protein</fullName>
    </submittedName>
</protein>
<dbReference type="InterPro" id="IPR024559">
    <property type="entry name" value="DUF3846"/>
</dbReference>
<dbReference type="Proteomes" id="UP000680206">
    <property type="component" value="Unassembled WGS sequence"/>
</dbReference>
<feature type="domain" description="DUF3846" evidence="1">
    <location>
        <begin position="16"/>
        <end position="108"/>
    </location>
</feature>
<dbReference type="RefSeq" id="WP_208242868.1">
    <property type="nucleotide sequence ID" value="NZ_JAGEPF010000012.1"/>
</dbReference>
<keyword evidence="3" id="KW-1185">Reference proteome</keyword>
<sequence length="124" mass="13462">MDRTALVLTSWGQLSQIEIPSPAADPHGKTIRAAIGCTYFEVVRLTDALDMWVDEEGAYSKVVNGYATSLAQRYGHLRQPFWGTALFATSDHEGNTLGLLPDQATALRSQIISLPVFPPVSATT</sequence>
<evidence type="ECO:0000313" key="2">
    <source>
        <dbReference type="EMBL" id="MBO2459843.1"/>
    </source>
</evidence>
<name>A0ABS3RTM7_9ACTN</name>
<dbReference type="EMBL" id="JAGEPF010000012">
    <property type="protein sequence ID" value="MBO2459843.1"/>
    <property type="molecule type" value="Genomic_DNA"/>
</dbReference>